<gene>
    <name evidence="1" type="ORF">DPMN_179786</name>
</gene>
<dbReference type="EMBL" id="JAIWYP010000009">
    <property type="protein sequence ID" value="KAH3778331.1"/>
    <property type="molecule type" value="Genomic_DNA"/>
</dbReference>
<dbReference type="AlphaFoldDB" id="A0A9D4EGU5"/>
<comment type="caution">
    <text evidence="1">The sequence shown here is derived from an EMBL/GenBank/DDBJ whole genome shotgun (WGS) entry which is preliminary data.</text>
</comment>
<proteinExistence type="predicted"/>
<reference evidence="1" key="2">
    <citation type="submission" date="2020-11" db="EMBL/GenBank/DDBJ databases">
        <authorList>
            <person name="McCartney M.A."/>
            <person name="Auch B."/>
            <person name="Kono T."/>
            <person name="Mallez S."/>
            <person name="Becker A."/>
            <person name="Gohl D.M."/>
            <person name="Silverstein K.A.T."/>
            <person name="Koren S."/>
            <person name="Bechman K.B."/>
            <person name="Herman A."/>
            <person name="Abrahante J.E."/>
            <person name="Garbe J."/>
        </authorList>
    </citation>
    <scope>NUCLEOTIDE SEQUENCE</scope>
    <source>
        <strain evidence="1">Duluth1</strain>
        <tissue evidence="1">Whole animal</tissue>
    </source>
</reference>
<accession>A0A9D4EGU5</accession>
<evidence type="ECO:0000313" key="2">
    <source>
        <dbReference type="Proteomes" id="UP000828390"/>
    </source>
</evidence>
<organism evidence="1 2">
    <name type="scientific">Dreissena polymorpha</name>
    <name type="common">Zebra mussel</name>
    <name type="synonym">Mytilus polymorpha</name>
    <dbReference type="NCBI Taxonomy" id="45954"/>
    <lineage>
        <taxon>Eukaryota</taxon>
        <taxon>Metazoa</taxon>
        <taxon>Spiralia</taxon>
        <taxon>Lophotrochozoa</taxon>
        <taxon>Mollusca</taxon>
        <taxon>Bivalvia</taxon>
        <taxon>Autobranchia</taxon>
        <taxon>Heteroconchia</taxon>
        <taxon>Euheterodonta</taxon>
        <taxon>Imparidentia</taxon>
        <taxon>Neoheterodontei</taxon>
        <taxon>Myida</taxon>
        <taxon>Dreissenoidea</taxon>
        <taxon>Dreissenidae</taxon>
        <taxon>Dreissena</taxon>
    </lineage>
</organism>
<sequence>MLFTPRRILDEFKDFSWLQKVLPAHIFHPYQAEMRQKSEVLQLPIILKDEAKHEDCIDILGQYQQALGDVYMKAFGMYMLCCM</sequence>
<reference evidence="1" key="1">
    <citation type="journal article" date="2019" name="bioRxiv">
        <title>The Genome of the Zebra Mussel, Dreissena polymorpha: A Resource for Invasive Species Research.</title>
        <authorList>
            <person name="McCartney M.A."/>
            <person name="Auch B."/>
            <person name="Kono T."/>
            <person name="Mallez S."/>
            <person name="Zhang Y."/>
            <person name="Obille A."/>
            <person name="Becker A."/>
            <person name="Abrahante J.E."/>
            <person name="Garbe J."/>
            <person name="Badalamenti J.P."/>
            <person name="Herman A."/>
            <person name="Mangelson H."/>
            <person name="Liachko I."/>
            <person name="Sullivan S."/>
            <person name="Sone E.D."/>
            <person name="Koren S."/>
            <person name="Silverstein K.A.T."/>
            <person name="Beckman K.B."/>
            <person name="Gohl D.M."/>
        </authorList>
    </citation>
    <scope>NUCLEOTIDE SEQUENCE</scope>
    <source>
        <strain evidence="1">Duluth1</strain>
        <tissue evidence="1">Whole animal</tissue>
    </source>
</reference>
<keyword evidence="2" id="KW-1185">Reference proteome</keyword>
<evidence type="ECO:0000313" key="1">
    <source>
        <dbReference type="EMBL" id="KAH3778331.1"/>
    </source>
</evidence>
<protein>
    <submittedName>
        <fullName evidence="1">Uncharacterized protein</fullName>
    </submittedName>
</protein>
<dbReference type="Proteomes" id="UP000828390">
    <property type="component" value="Unassembled WGS sequence"/>
</dbReference>
<name>A0A9D4EGU5_DREPO</name>